<evidence type="ECO:0000256" key="1">
    <source>
        <dbReference type="SAM" id="SignalP"/>
    </source>
</evidence>
<proteinExistence type="predicted"/>
<evidence type="ECO:0008006" key="4">
    <source>
        <dbReference type="Google" id="ProtNLM"/>
    </source>
</evidence>
<sequence length="245" mass="26269">MHKMPRLPASLVASAALAFWTPVTLQAAEVQISAQHPVVDLRVTETVESVPDTASFSTGVETTAATATQALRQNSRQVRVLIDKLKSLGIAQKDIQTTGISLNANYDYDRSTRENRFTGYRVSNQVSAKVRNLDDLGRILDALVSEGGATSLNGPYFSVRDDSELKEQARNRALQSAREQAESYAAISGFSGVKLLSISETLRNSSPAGPVPMRAMVAEADASVPISAGQVGTSVTLQISFEMIP</sequence>
<dbReference type="PANTHER" id="PTHR34387:SF1">
    <property type="entry name" value="PERIPLASMIC IMMUNOGENIC PROTEIN"/>
    <property type="match status" value="1"/>
</dbReference>
<dbReference type="Gene3D" id="3.30.70.2970">
    <property type="entry name" value="Protein of unknown function (DUF541), domain 2"/>
    <property type="match status" value="1"/>
</dbReference>
<keyword evidence="1" id="KW-0732">Signal</keyword>
<protein>
    <recommendedName>
        <fullName evidence="4">26 kDa periplasmic immunogenic protein</fullName>
    </recommendedName>
</protein>
<dbReference type="InterPro" id="IPR007497">
    <property type="entry name" value="SIMPL/DUF541"/>
</dbReference>
<dbReference type="OrthoDB" id="9813144at2"/>
<evidence type="ECO:0000313" key="3">
    <source>
        <dbReference type="Proteomes" id="UP000185192"/>
    </source>
</evidence>
<dbReference type="Pfam" id="PF04402">
    <property type="entry name" value="SIMPL"/>
    <property type="match status" value="1"/>
</dbReference>
<evidence type="ECO:0000313" key="2">
    <source>
        <dbReference type="EMBL" id="SIO07711.1"/>
    </source>
</evidence>
<accession>A0A1N6GJQ9</accession>
<dbReference type="EMBL" id="FSQW01000002">
    <property type="protein sequence ID" value="SIO07711.1"/>
    <property type="molecule type" value="Genomic_DNA"/>
</dbReference>
<name>A0A1N6GJQ9_9SPHN</name>
<keyword evidence="3" id="KW-1185">Reference proteome</keyword>
<dbReference type="PANTHER" id="PTHR34387">
    <property type="entry name" value="SLR1258 PROTEIN"/>
    <property type="match status" value="1"/>
</dbReference>
<gene>
    <name evidence="2" type="ORF">SAMN02745824_2861</name>
</gene>
<dbReference type="GO" id="GO:0006974">
    <property type="term" value="P:DNA damage response"/>
    <property type="evidence" value="ECO:0007669"/>
    <property type="project" value="TreeGrafter"/>
</dbReference>
<dbReference type="Proteomes" id="UP000185192">
    <property type="component" value="Unassembled WGS sequence"/>
</dbReference>
<feature type="signal peptide" evidence="1">
    <location>
        <begin position="1"/>
        <end position="27"/>
    </location>
</feature>
<dbReference type="InterPro" id="IPR052022">
    <property type="entry name" value="26kDa_periplasmic_antigen"/>
</dbReference>
<feature type="chain" id="PRO_5012975215" description="26 kDa periplasmic immunogenic protein" evidence="1">
    <location>
        <begin position="28"/>
        <end position="245"/>
    </location>
</feature>
<dbReference type="RefSeq" id="WP_159437117.1">
    <property type="nucleotide sequence ID" value="NZ_FSQW01000002.1"/>
</dbReference>
<dbReference type="AlphaFoldDB" id="A0A1N6GJQ9"/>
<dbReference type="STRING" id="1123272.SAMN02745824_2861"/>
<organism evidence="2 3">
    <name type="scientific">Parasphingorhabdus marina DSM 22363</name>
    <dbReference type="NCBI Taxonomy" id="1123272"/>
    <lineage>
        <taxon>Bacteria</taxon>
        <taxon>Pseudomonadati</taxon>
        <taxon>Pseudomonadota</taxon>
        <taxon>Alphaproteobacteria</taxon>
        <taxon>Sphingomonadales</taxon>
        <taxon>Sphingomonadaceae</taxon>
        <taxon>Parasphingorhabdus</taxon>
    </lineage>
</organism>
<reference evidence="3" key="1">
    <citation type="submission" date="2016-11" db="EMBL/GenBank/DDBJ databases">
        <authorList>
            <person name="Varghese N."/>
            <person name="Submissions S."/>
        </authorList>
    </citation>
    <scope>NUCLEOTIDE SEQUENCE [LARGE SCALE GENOMIC DNA]</scope>
    <source>
        <strain evidence="3">DSM 22363</strain>
    </source>
</reference>
<dbReference type="Gene3D" id="3.30.110.170">
    <property type="entry name" value="Protein of unknown function (DUF541), domain 1"/>
    <property type="match status" value="1"/>
</dbReference>